<sequence length="12" mass="1419">MQCTHDNCLLKI</sequence>
<name>A0A0E9T2A7_ANGAN</name>
<organism evidence="1">
    <name type="scientific">Anguilla anguilla</name>
    <name type="common">European freshwater eel</name>
    <name type="synonym">Muraena anguilla</name>
    <dbReference type="NCBI Taxonomy" id="7936"/>
    <lineage>
        <taxon>Eukaryota</taxon>
        <taxon>Metazoa</taxon>
        <taxon>Chordata</taxon>
        <taxon>Craniata</taxon>
        <taxon>Vertebrata</taxon>
        <taxon>Euteleostomi</taxon>
        <taxon>Actinopterygii</taxon>
        <taxon>Neopterygii</taxon>
        <taxon>Teleostei</taxon>
        <taxon>Anguilliformes</taxon>
        <taxon>Anguillidae</taxon>
        <taxon>Anguilla</taxon>
    </lineage>
</organism>
<dbReference type="EMBL" id="GBXM01060900">
    <property type="protein sequence ID" value="JAH47677.1"/>
    <property type="molecule type" value="Transcribed_RNA"/>
</dbReference>
<accession>A0A0E9T2A7</accession>
<protein>
    <submittedName>
        <fullName evidence="1">Uncharacterized protein</fullName>
    </submittedName>
</protein>
<evidence type="ECO:0000313" key="1">
    <source>
        <dbReference type="EMBL" id="JAH47677.1"/>
    </source>
</evidence>
<reference evidence="1" key="1">
    <citation type="submission" date="2014-11" db="EMBL/GenBank/DDBJ databases">
        <authorList>
            <person name="Amaro Gonzalez C."/>
        </authorList>
    </citation>
    <scope>NUCLEOTIDE SEQUENCE</scope>
</reference>
<proteinExistence type="predicted"/>
<reference evidence="1" key="2">
    <citation type="journal article" date="2015" name="Fish Shellfish Immunol.">
        <title>Early steps in the European eel (Anguilla anguilla)-Vibrio vulnificus interaction in the gills: Role of the RtxA13 toxin.</title>
        <authorList>
            <person name="Callol A."/>
            <person name="Pajuelo D."/>
            <person name="Ebbesson L."/>
            <person name="Teles M."/>
            <person name="MacKenzie S."/>
            <person name="Amaro C."/>
        </authorList>
    </citation>
    <scope>NUCLEOTIDE SEQUENCE</scope>
</reference>